<dbReference type="EMBL" id="VDCV01000015">
    <property type="protein sequence ID" value="KAB5524298.1"/>
    <property type="molecule type" value="Genomic_DNA"/>
</dbReference>
<dbReference type="PANTHER" id="PTHR30304:SF0">
    <property type="entry name" value="D-TAGATOSE-1,6-BISPHOSPHATE ALDOLASE SUBUNIT GATY-RELATED"/>
    <property type="match status" value="1"/>
</dbReference>
<dbReference type="GO" id="GO:0005975">
    <property type="term" value="P:carbohydrate metabolic process"/>
    <property type="evidence" value="ECO:0007669"/>
    <property type="project" value="InterPro"/>
</dbReference>
<organism evidence="2 3">
    <name type="scientific">Salix brachista</name>
    <dbReference type="NCBI Taxonomy" id="2182728"/>
    <lineage>
        <taxon>Eukaryota</taxon>
        <taxon>Viridiplantae</taxon>
        <taxon>Streptophyta</taxon>
        <taxon>Embryophyta</taxon>
        <taxon>Tracheophyta</taxon>
        <taxon>Spermatophyta</taxon>
        <taxon>Magnoliopsida</taxon>
        <taxon>eudicotyledons</taxon>
        <taxon>Gunneridae</taxon>
        <taxon>Pentapetalae</taxon>
        <taxon>rosids</taxon>
        <taxon>fabids</taxon>
        <taxon>Malpighiales</taxon>
        <taxon>Salicaceae</taxon>
        <taxon>Saliceae</taxon>
        <taxon>Salix</taxon>
    </lineage>
</organism>
<proteinExistence type="predicted"/>
<protein>
    <recommendedName>
        <fullName evidence="1">Four-carbon acid sugar kinase nucleotide binding domain-containing protein</fullName>
    </recommendedName>
</protein>
<dbReference type="Pfam" id="PF17042">
    <property type="entry name" value="NBD_C"/>
    <property type="match status" value="1"/>
</dbReference>
<dbReference type="SUPFAM" id="SSF51569">
    <property type="entry name" value="Aldolase"/>
    <property type="match status" value="1"/>
</dbReference>
<dbReference type="InterPro" id="IPR000771">
    <property type="entry name" value="FBA_II"/>
</dbReference>
<accession>A0A5N5JYL5</accession>
<dbReference type="Gene3D" id="3.20.20.70">
    <property type="entry name" value="Aldolase class I"/>
    <property type="match status" value="1"/>
</dbReference>
<dbReference type="GO" id="GO:0016832">
    <property type="term" value="F:aldehyde-lyase activity"/>
    <property type="evidence" value="ECO:0007669"/>
    <property type="project" value="InterPro"/>
</dbReference>
<dbReference type="InterPro" id="IPR031475">
    <property type="entry name" value="NBD_C"/>
</dbReference>
<dbReference type="InterPro" id="IPR013785">
    <property type="entry name" value="Aldolase_TIM"/>
</dbReference>
<dbReference type="SUPFAM" id="SSF142764">
    <property type="entry name" value="YgbK-like"/>
    <property type="match status" value="1"/>
</dbReference>
<keyword evidence="3" id="KW-1185">Reference proteome</keyword>
<dbReference type="InterPro" id="IPR042213">
    <property type="entry name" value="NBD_C_sf"/>
</dbReference>
<name>A0A5N5JYL5_9ROSI</name>
<dbReference type="Pfam" id="PF01116">
    <property type="entry name" value="F_bP_aldolase"/>
    <property type="match status" value="1"/>
</dbReference>
<dbReference type="GO" id="GO:0008270">
    <property type="term" value="F:zinc ion binding"/>
    <property type="evidence" value="ECO:0007669"/>
    <property type="project" value="InterPro"/>
</dbReference>
<reference evidence="3" key="1">
    <citation type="journal article" date="2019" name="Gigascience">
        <title>De novo genome assembly of the endangered Acer yangbiense, a plant species with extremely small populations endemic to Yunnan Province, China.</title>
        <authorList>
            <person name="Yang J."/>
            <person name="Wariss H.M."/>
            <person name="Tao L."/>
            <person name="Zhang R."/>
            <person name="Yun Q."/>
            <person name="Hollingsworth P."/>
            <person name="Dao Z."/>
            <person name="Luo G."/>
            <person name="Guo H."/>
            <person name="Ma Y."/>
            <person name="Sun W."/>
        </authorList>
    </citation>
    <scope>NUCLEOTIDE SEQUENCE [LARGE SCALE GENOMIC DNA]</scope>
    <source>
        <strain evidence="3">cv. br00</strain>
    </source>
</reference>
<feature type="domain" description="Four-carbon acid sugar kinase nucleotide binding" evidence="1">
    <location>
        <begin position="36"/>
        <end position="111"/>
    </location>
</feature>
<evidence type="ECO:0000313" key="3">
    <source>
        <dbReference type="Proteomes" id="UP000326939"/>
    </source>
</evidence>
<dbReference type="Gene3D" id="3.40.980.20">
    <property type="entry name" value="Four-carbon acid sugar kinase, nucleotide binding domain"/>
    <property type="match status" value="1"/>
</dbReference>
<dbReference type="AlphaFoldDB" id="A0A5N5JYL5"/>
<dbReference type="InterPro" id="IPR050246">
    <property type="entry name" value="Class_II_FBP_aldolase"/>
</dbReference>
<comment type="caution">
    <text evidence="2">The sequence shown here is derived from an EMBL/GenBank/DDBJ whole genome shotgun (WGS) entry which is preliminary data.</text>
</comment>
<sequence length="369" mass="39187">MFKVACESLEINFKVSSALVEIVRRISTRPRYILAKKLLTILAANLADSLVLLKGGITSSDLATKALEAKCAKVVGQALAGIPLWQLGPESRHPGVPYIVFPGNVGDSKALADVVKSWALPSRLSSTKELLLNAERGGYAVGAFNVYNMEGAEAVVAAAEEENSPAILQIHPSALKQGGIPLVACCVSAAEQANVPITVHFDHGTSKQELVEALDLGFDSLMVDGSHLSLKDNIAYTKYISLLAHSKHMLVEAELGRLSGTEDDLTVEDYEARLTDVNQAEEFIDETGIDALAVCIGNVHGKYPASGPNLRLDLLKDLHALSSKKGVFLVLHGAFPPSLPLPSGPCDGLEAMKAVVAEKMRLFGSSGKA</sequence>
<gene>
    <name evidence="2" type="ORF">DKX38_022047</name>
</gene>
<evidence type="ECO:0000313" key="2">
    <source>
        <dbReference type="EMBL" id="KAB5524298.1"/>
    </source>
</evidence>
<dbReference type="PANTHER" id="PTHR30304">
    <property type="entry name" value="D-TAGATOSE-1,6-BISPHOSPHATE ALDOLASE"/>
    <property type="match status" value="1"/>
</dbReference>
<dbReference type="Proteomes" id="UP000326939">
    <property type="component" value="Chromosome 15"/>
</dbReference>
<evidence type="ECO:0000259" key="1">
    <source>
        <dbReference type="Pfam" id="PF17042"/>
    </source>
</evidence>